<keyword evidence="5" id="KW-1185">Reference proteome</keyword>
<dbReference type="HOGENOM" id="CLU_911211_0_0_9"/>
<dbReference type="KEGG" id="ccb:Clocel_2985"/>
<dbReference type="Gene3D" id="3.40.630.30">
    <property type="match status" value="1"/>
</dbReference>
<evidence type="ECO:0000256" key="1">
    <source>
        <dbReference type="ARBA" id="ARBA00022679"/>
    </source>
</evidence>
<dbReference type="RefSeq" id="WP_010075773.1">
    <property type="nucleotide sequence ID" value="NC_014393.1"/>
</dbReference>
<dbReference type="OrthoDB" id="2858212at2"/>
<dbReference type="InterPro" id="IPR000182">
    <property type="entry name" value="GNAT_dom"/>
</dbReference>
<dbReference type="PROSITE" id="PS51186">
    <property type="entry name" value="GNAT"/>
    <property type="match status" value="1"/>
</dbReference>
<dbReference type="AlphaFoldDB" id="D9ST15"/>
<proteinExistence type="predicted"/>
<evidence type="ECO:0000259" key="3">
    <source>
        <dbReference type="PROSITE" id="PS51186"/>
    </source>
</evidence>
<feature type="domain" description="N-acetyltransferase" evidence="3">
    <location>
        <begin position="166"/>
        <end position="305"/>
    </location>
</feature>
<protein>
    <submittedName>
        <fullName evidence="4">GCN5-related N-acetyltransferase</fullName>
    </submittedName>
</protein>
<name>D9ST15_CLOC7</name>
<evidence type="ECO:0000256" key="2">
    <source>
        <dbReference type="ARBA" id="ARBA00023315"/>
    </source>
</evidence>
<dbReference type="Proteomes" id="UP000002730">
    <property type="component" value="Chromosome"/>
</dbReference>
<dbReference type="InterPro" id="IPR016181">
    <property type="entry name" value="Acyl_CoA_acyltransferase"/>
</dbReference>
<keyword evidence="1 4" id="KW-0808">Transferase</keyword>
<dbReference type="eggNOG" id="ENOG5033XQ1">
    <property type="taxonomic scope" value="Bacteria"/>
</dbReference>
<dbReference type="Pfam" id="PF13673">
    <property type="entry name" value="Acetyltransf_10"/>
    <property type="match status" value="1"/>
</dbReference>
<dbReference type="SUPFAM" id="SSF55729">
    <property type="entry name" value="Acyl-CoA N-acyltransferases (Nat)"/>
    <property type="match status" value="1"/>
</dbReference>
<gene>
    <name evidence="4" type="ordered locus">Clocel_2985</name>
</gene>
<organism evidence="4 5">
    <name type="scientific">Clostridium cellulovorans (strain ATCC 35296 / DSM 3052 / OCM 3 / 743B)</name>
    <dbReference type="NCBI Taxonomy" id="573061"/>
    <lineage>
        <taxon>Bacteria</taxon>
        <taxon>Bacillati</taxon>
        <taxon>Bacillota</taxon>
        <taxon>Clostridia</taxon>
        <taxon>Eubacteriales</taxon>
        <taxon>Clostridiaceae</taxon>
        <taxon>Clostridium</taxon>
    </lineage>
</organism>
<dbReference type="PANTHER" id="PTHR43420">
    <property type="entry name" value="ACETYLTRANSFERASE"/>
    <property type="match status" value="1"/>
</dbReference>
<dbReference type="EMBL" id="CP002160">
    <property type="protein sequence ID" value="ADL52677.1"/>
    <property type="molecule type" value="Genomic_DNA"/>
</dbReference>
<evidence type="ECO:0000313" key="4">
    <source>
        <dbReference type="EMBL" id="ADL52677.1"/>
    </source>
</evidence>
<evidence type="ECO:0000313" key="5">
    <source>
        <dbReference type="Proteomes" id="UP000002730"/>
    </source>
</evidence>
<dbReference type="STRING" id="573061.Clocel_2985"/>
<dbReference type="GO" id="GO:0016747">
    <property type="term" value="F:acyltransferase activity, transferring groups other than amino-acyl groups"/>
    <property type="evidence" value="ECO:0007669"/>
    <property type="project" value="InterPro"/>
</dbReference>
<reference evidence="4 5" key="1">
    <citation type="submission" date="2010-08" db="EMBL/GenBank/DDBJ databases">
        <title>Complete sequence of Clostridium cellulovorans 743B.</title>
        <authorList>
            <consortium name="US DOE Joint Genome Institute"/>
            <person name="Lucas S."/>
            <person name="Copeland A."/>
            <person name="Lapidus A."/>
            <person name="Cheng J.-F."/>
            <person name="Bruce D."/>
            <person name="Goodwin L."/>
            <person name="Pitluck S."/>
            <person name="Chertkov O."/>
            <person name="Detter J.C."/>
            <person name="Han C."/>
            <person name="Tapia R."/>
            <person name="Land M."/>
            <person name="Hauser L."/>
            <person name="Chang Y.-J."/>
            <person name="Jeffries C."/>
            <person name="Kyrpides N."/>
            <person name="Ivanova N."/>
            <person name="Mikhailova N."/>
            <person name="Hemme C.L."/>
            <person name="Woyke T."/>
        </authorList>
    </citation>
    <scope>NUCLEOTIDE SEQUENCE [LARGE SCALE GENOMIC DNA]</scope>
    <source>
        <strain evidence="5">ATCC 35296 / DSM 3052 / OCM 3 / 743B</strain>
    </source>
</reference>
<accession>D9ST15</accession>
<dbReference type="CDD" id="cd04301">
    <property type="entry name" value="NAT_SF"/>
    <property type="match status" value="1"/>
</dbReference>
<dbReference type="InterPro" id="IPR050680">
    <property type="entry name" value="YpeA/RimI_acetyltransf"/>
</dbReference>
<sequence>MEYKSFHEDIKKYQLTEEVDLERADSKEFAIYCTTYRNESLNFGKSWDKRCDEIGNFNNCFWINKDNRRIGGVRMEPNYIESLFLQPPFTDTYEMLKILKKLLAYWSDRNKDIYTVGVTASEVECYKRIGFFEKLSLRYMIRPTEEFYLNWEENFNISSVAKEKALEISRLFYEAYSDGIDDYAKQTVEEHLPQVEAFLNKELNSTLKNASVLVYDKNNNELIGVCFISLWDEWPEISNLVVKPSYRGTGLAENMIKRALSILKDEYPVLRLNVLVGNPAESLYNKLGFFTCGECSYLFMPVCYW</sequence>
<keyword evidence="2" id="KW-0012">Acyltransferase</keyword>